<dbReference type="GO" id="GO:0051787">
    <property type="term" value="F:misfolded protein binding"/>
    <property type="evidence" value="ECO:0007669"/>
    <property type="project" value="TreeGrafter"/>
</dbReference>
<dbReference type="InterPro" id="IPR001623">
    <property type="entry name" value="DnaJ_domain"/>
</dbReference>
<dbReference type="AlphaFoldDB" id="A0A9N8YXA6"/>
<comment type="caution">
    <text evidence="4">The sequence shown here is derived from an EMBL/GenBank/DDBJ whole genome shotgun (WGS) entry which is preliminary data.</text>
</comment>
<dbReference type="Proteomes" id="UP000789739">
    <property type="component" value="Unassembled WGS sequence"/>
</dbReference>
<dbReference type="Gene3D" id="1.10.287.110">
    <property type="entry name" value="DnaJ domain"/>
    <property type="match status" value="1"/>
</dbReference>
<dbReference type="EMBL" id="CAJVPI010000014">
    <property type="protein sequence ID" value="CAG8455774.1"/>
    <property type="molecule type" value="Genomic_DNA"/>
</dbReference>
<dbReference type="GO" id="GO:0036503">
    <property type="term" value="P:ERAD pathway"/>
    <property type="evidence" value="ECO:0007669"/>
    <property type="project" value="TreeGrafter"/>
</dbReference>
<evidence type="ECO:0000313" key="4">
    <source>
        <dbReference type="EMBL" id="CAG8455774.1"/>
    </source>
</evidence>
<dbReference type="CDD" id="cd06257">
    <property type="entry name" value="DnaJ"/>
    <property type="match status" value="1"/>
</dbReference>
<evidence type="ECO:0000313" key="5">
    <source>
        <dbReference type="Proteomes" id="UP000789739"/>
    </source>
</evidence>
<gene>
    <name evidence="4" type="ORF">PBRASI_LOCUS304</name>
</gene>
<dbReference type="GO" id="GO:0005783">
    <property type="term" value="C:endoplasmic reticulum"/>
    <property type="evidence" value="ECO:0007669"/>
    <property type="project" value="TreeGrafter"/>
</dbReference>
<keyword evidence="2" id="KW-0472">Membrane</keyword>
<organism evidence="4 5">
    <name type="scientific">Paraglomus brasilianum</name>
    <dbReference type="NCBI Taxonomy" id="144538"/>
    <lineage>
        <taxon>Eukaryota</taxon>
        <taxon>Fungi</taxon>
        <taxon>Fungi incertae sedis</taxon>
        <taxon>Mucoromycota</taxon>
        <taxon>Glomeromycotina</taxon>
        <taxon>Glomeromycetes</taxon>
        <taxon>Paraglomerales</taxon>
        <taxon>Paraglomeraceae</taxon>
        <taxon>Paraglomus</taxon>
    </lineage>
</organism>
<dbReference type="SUPFAM" id="SSF46565">
    <property type="entry name" value="Chaperone J-domain"/>
    <property type="match status" value="1"/>
</dbReference>
<accession>A0A9N8YXA6</accession>
<feature type="transmembrane region" description="Helical" evidence="2">
    <location>
        <begin position="342"/>
        <end position="362"/>
    </location>
</feature>
<dbReference type="PANTHER" id="PTHR44360">
    <property type="entry name" value="DNAJ HOMOLOG SUBFAMILY B MEMBER 9"/>
    <property type="match status" value="1"/>
</dbReference>
<dbReference type="PRINTS" id="PR00625">
    <property type="entry name" value="JDOMAIN"/>
</dbReference>
<keyword evidence="1" id="KW-0143">Chaperone</keyword>
<dbReference type="PROSITE" id="PS50076">
    <property type="entry name" value="DNAJ_2"/>
    <property type="match status" value="1"/>
</dbReference>
<dbReference type="InterPro" id="IPR051948">
    <property type="entry name" value="Hsp70_co-chaperone_J-domain"/>
</dbReference>
<evidence type="ECO:0000259" key="3">
    <source>
        <dbReference type="PROSITE" id="PS50076"/>
    </source>
</evidence>
<dbReference type="InterPro" id="IPR036869">
    <property type="entry name" value="J_dom_sf"/>
</dbReference>
<evidence type="ECO:0000256" key="2">
    <source>
        <dbReference type="SAM" id="Phobius"/>
    </source>
</evidence>
<dbReference type="GO" id="GO:0051087">
    <property type="term" value="F:protein-folding chaperone binding"/>
    <property type="evidence" value="ECO:0007669"/>
    <property type="project" value="TreeGrafter"/>
</dbReference>
<reference evidence="4" key="1">
    <citation type="submission" date="2021-06" db="EMBL/GenBank/DDBJ databases">
        <authorList>
            <person name="Kallberg Y."/>
            <person name="Tangrot J."/>
            <person name="Rosling A."/>
        </authorList>
    </citation>
    <scope>NUCLEOTIDE SEQUENCE</scope>
    <source>
        <strain evidence="4">BR232B</strain>
    </source>
</reference>
<dbReference type="OrthoDB" id="10250354at2759"/>
<name>A0A9N8YXA6_9GLOM</name>
<keyword evidence="2" id="KW-0812">Transmembrane</keyword>
<protein>
    <submittedName>
        <fullName evidence="4">9274_t:CDS:1</fullName>
    </submittedName>
</protein>
<dbReference type="PANTHER" id="PTHR44360:SF1">
    <property type="entry name" value="DNAJ HOMOLOG SUBFAMILY B MEMBER 9"/>
    <property type="match status" value="1"/>
</dbReference>
<feature type="domain" description="J" evidence="3">
    <location>
        <begin position="19"/>
        <end position="90"/>
    </location>
</feature>
<proteinExistence type="predicted"/>
<dbReference type="SMART" id="SM00271">
    <property type="entry name" value="DnaJ"/>
    <property type="match status" value="1"/>
</dbReference>
<evidence type="ECO:0000256" key="1">
    <source>
        <dbReference type="ARBA" id="ARBA00023186"/>
    </source>
</evidence>
<keyword evidence="2" id="KW-1133">Transmembrane helix</keyword>
<sequence length="393" mass="44633">MTMHVITQTFSVNMQPQVSFYEVLGVAPTASTNEIKKAYRKLALKYHPDKNRSIANNIDRTKANNQFLLINEAYNILSKPETRALYDSGRLGAEELGREDFPCEELYQMYCDIQTIQALFHELMANKESLFELETEFVQHLKEAKLDIGDMYANEQGFEEEIAAMESSIFGATDHNTREILEDLEEDLAAEYLSDDDIIHIRRNPQQWTLVDGDSLAPESTLFDFLQARKFVIHVLQSIVSPLMMAISYGSWSFESAISCLKSTKSLQLVLIKYSTQINTSIVKDGNKAIESILDCMKEGDAIREMKERLEKHPLMLKFANGRFGRNGNSFVSVAALIGPSVAGYSFYWSVFALIIVGVIVLKRDDADLKSFSQFLDLMQEVVELLVDRQEIP</sequence>
<keyword evidence="5" id="KW-1185">Reference proteome</keyword>
<dbReference type="Pfam" id="PF00226">
    <property type="entry name" value="DnaJ"/>
    <property type="match status" value="1"/>
</dbReference>